<accession>A0A932M1Z6</accession>
<evidence type="ECO:0000256" key="2">
    <source>
        <dbReference type="ARBA" id="ARBA00005236"/>
    </source>
</evidence>
<evidence type="ECO:0000256" key="5">
    <source>
        <dbReference type="ARBA" id="ARBA00022692"/>
    </source>
</evidence>
<evidence type="ECO:0000256" key="4">
    <source>
        <dbReference type="ARBA" id="ARBA00022475"/>
    </source>
</evidence>
<proteinExistence type="inferred from homology"/>
<keyword evidence="7 8" id="KW-0472">Membrane</keyword>
<dbReference type="PANTHER" id="PTHR30489">
    <property type="entry name" value="LIPOPROTEIN-RELEASING SYSTEM TRANSMEMBRANE PROTEIN LOLE"/>
    <property type="match status" value="1"/>
</dbReference>
<evidence type="ECO:0000256" key="7">
    <source>
        <dbReference type="ARBA" id="ARBA00023136"/>
    </source>
</evidence>
<keyword evidence="3" id="KW-0813">Transport</keyword>
<comment type="similarity">
    <text evidence="2">Belongs to the ABC-4 integral membrane protein family. LolC/E subfamily.</text>
</comment>
<comment type="caution">
    <text evidence="11">The sequence shown here is derived from an EMBL/GenBank/DDBJ whole genome shotgun (WGS) entry which is preliminary data.</text>
</comment>
<name>A0A932M1Z6_UNCTE</name>
<protein>
    <submittedName>
        <fullName evidence="11">Lipoprotein-releasing ABC transporter permease subunit</fullName>
    </submittedName>
</protein>
<reference evidence="11" key="1">
    <citation type="submission" date="2020-07" db="EMBL/GenBank/DDBJ databases">
        <title>Huge and variable diversity of episymbiotic CPR bacteria and DPANN archaea in groundwater ecosystems.</title>
        <authorList>
            <person name="He C.Y."/>
            <person name="Keren R."/>
            <person name="Whittaker M."/>
            <person name="Farag I.F."/>
            <person name="Doudna J."/>
            <person name="Cate J.H.D."/>
            <person name="Banfield J.F."/>
        </authorList>
    </citation>
    <scope>NUCLEOTIDE SEQUENCE</scope>
    <source>
        <strain evidence="11">NC_groundwater_717_Ag_S-0.2um_59_8</strain>
    </source>
</reference>
<evidence type="ECO:0000259" key="9">
    <source>
        <dbReference type="Pfam" id="PF02687"/>
    </source>
</evidence>
<evidence type="ECO:0000256" key="1">
    <source>
        <dbReference type="ARBA" id="ARBA00004651"/>
    </source>
</evidence>
<feature type="transmembrane region" description="Helical" evidence="8">
    <location>
        <begin position="20"/>
        <end position="46"/>
    </location>
</feature>
<dbReference type="InterPro" id="IPR051447">
    <property type="entry name" value="Lipoprotein-release_system"/>
</dbReference>
<dbReference type="AlphaFoldDB" id="A0A932M1Z6"/>
<dbReference type="InterPro" id="IPR025857">
    <property type="entry name" value="MacB_PCD"/>
</dbReference>
<evidence type="ECO:0000259" key="10">
    <source>
        <dbReference type="Pfam" id="PF12704"/>
    </source>
</evidence>
<feature type="domain" description="ABC3 transporter permease C-terminal" evidence="9">
    <location>
        <begin position="279"/>
        <end position="418"/>
    </location>
</feature>
<dbReference type="GO" id="GO:0098797">
    <property type="term" value="C:plasma membrane protein complex"/>
    <property type="evidence" value="ECO:0007669"/>
    <property type="project" value="TreeGrafter"/>
</dbReference>
<evidence type="ECO:0000313" key="11">
    <source>
        <dbReference type="EMBL" id="MBI3016342.1"/>
    </source>
</evidence>
<feature type="domain" description="MacB-like periplasmic core" evidence="10">
    <location>
        <begin position="25"/>
        <end position="248"/>
    </location>
</feature>
<dbReference type="EMBL" id="JACPSX010000292">
    <property type="protein sequence ID" value="MBI3016342.1"/>
    <property type="molecule type" value="Genomic_DNA"/>
</dbReference>
<dbReference type="GO" id="GO:0042953">
    <property type="term" value="P:lipoprotein transport"/>
    <property type="evidence" value="ECO:0007669"/>
    <property type="project" value="InterPro"/>
</dbReference>
<dbReference type="Pfam" id="PF02687">
    <property type="entry name" value="FtsX"/>
    <property type="match status" value="1"/>
</dbReference>
<dbReference type="Pfam" id="PF12704">
    <property type="entry name" value="MacB_PCD"/>
    <property type="match status" value="1"/>
</dbReference>
<dbReference type="Proteomes" id="UP000741360">
    <property type="component" value="Unassembled WGS sequence"/>
</dbReference>
<feature type="transmembrane region" description="Helical" evidence="8">
    <location>
        <begin position="391"/>
        <end position="411"/>
    </location>
</feature>
<keyword evidence="6 8" id="KW-1133">Transmembrane helix</keyword>
<evidence type="ECO:0000313" key="12">
    <source>
        <dbReference type="Proteomes" id="UP000741360"/>
    </source>
</evidence>
<gene>
    <name evidence="11" type="ORF">HYY65_15055</name>
</gene>
<dbReference type="NCBIfam" id="TIGR02212">
    <property type="entry name" value="lolCE"/>
    <property type="match status" value="1"/>
</dbReference>
<sequence length="425" mass="46435">MSFELKVGLRYLRAKRKNRFISLITIISITGIAVGVMALVVVISVMTGFDENLRDKIVGTQSHVIVQKLGNTPMLEYERVIDRVRRLPHVKAASPFILSQVMLTSRNSVAGAVVRGIDPAREGGAAPLARNLKEGSLDGLRERAEGAAEEGIILGRELARNLGVSLGDKISMVSPLGAMSPLGVVPRIRNFQVTGIFDTGMYEYDSSLAYISLRAAQGFFNLGLGVSGVEVRLDDIDLSDQVAARIQDDLGFPFLTLDWKRMYRSLFSALKLEKITMFVILVLIVLVAAFNIVSTLTMVVMEKGKDIAILKAMGATNRSILSIFMIEGAAVGVVGTLVGFGGGLLIASSLNEIVIFVQNSLNSLFHLNLDLFPRSIYFLDKFPVRIIPFDVMLIAITSVVISLLATVYPAWRASRLDPVEALRYE</sequence>
<dbReference type="PANTHER" id="PTHR30489:SF0">
    <property type="entry name" value="LIPOPROTEIN-RELEASING SYSTEM TRANSMEMBRANE PROTEIN LOLE"/>
    <property type="match status" value="1"/>
</dbReference>
<keyword evidence="4" id="KW-1003">Cell membrane</keyword>
<dbReference type="GO" id="GO:0044874">
    <property type="term" value="P:lipoprotein localization to outer membrane"/>
    <property type="evidence" value="ECO:0007669"/>
    <property type="project" value="TreeGrafter"/>
</dbReference>
<organism evidence="11 12">
    <name type="scientific">Tectimicrobiota bacterium</name>
    <dbReference type="NCBI Taxonomy" id="2528274"/>
    <lineage>
        <taxon>Bacteria</taxon>
        <taxon>Pseudomonadati</taxon>
        <taxon>Nitrospinota/Tectimicrobiota group</taxon>
        <taxon>Candidatus Tectimicrobiota</taxon>
    </lineage>
</organism>
<keyword evidence="11" id="KW-0449">Lipoprotein</keyword>
<dbReference type="InterPro" id="IPR003838">
    <property type="entry name" value="ABC3_permease_C"/>
</dbReference>
<feature type="transmembrane region" description="Helical" evidence="8">
    <location>
        <begin position="275"/>
        <end position="300"/>
    </location>
</feature>
<comment type="subcellular location">
    <subcellularLocation>
        <location evidence="1">Cell membrane</location>
        <topology evidence="1">Multi-pass membrane protein</topology>
    </subcellularLocation>
</comment>
<evidence type="ECO:0000256" key="3">
    <source>
        <dbReference type="ARBA" id="ARBA00022448"/>
    </source>
</evidence>
<keyword evidence="5 8" id="KW-0812">Transmembrane</keyword>
<dbReference type="InterPro" id="IPR011925">
    <property type="entry name" value="LolCE_TM"/>
</dbReference>
<evidence type="ECO:0000256" key="8">
    <source>
        <dbReference type="SAM" id="Phobius"/>
    </source>
</evidence>
<evidence type="ECO:0000256" key="6">
    <source>
        <dbReference type="ARBA" id="ARBA00022989"/>
    </source>
</evidence>
<feature type="transmembrane region" description="Helical" evidence="8">
    <location>
        <begin position="321"/>
        <end position="347"/>
    </location>
</feature>